<keyword evidence="4" id="KW-0143">Chaperone</keyword>
<dbReference type="Gene3D" id="4.10.860.10">
    <property type="entry name" value="UVR domain"/>
    <property type="match status" value="1"/>
</dbReference>
<dbReference type="OrthoDB" id="9803641at2"/>
<dbReference type="Pfam" id="PF00004">
    <property type="entry name" value="AAA"/>
    <property type="match status" value="1"/>
</dbReference>
<dbReference type="GO" id="GO:0006508">
    <property type="term" value="P:proteolysis"/>
    <property type="evidence" value="ECO:0007669"/>
    <property type="project" value="UniProtKB-KW"/>
</dbReference>
<evidence type="ECO:0000259" key="7">
    <source>
        <dbReference type="PROSITE" id="PS50151"/>
    </source>
</evidence>
<dbReference type="FunFam" id="3.40.50.300:FF:000025">
    <property type="entry name" value="ATP-dependent Clp protease subunit"/>
    <property type="match status" value="1"/>
</dbReference>
<dbReference type="InterPro" id="IPR036628">
    <property type="entry name" value="Clp_N_dom_sf"/>
</dbReference>
<evidence type="ECO:0000313" key="11">
    <source>
        <dbReference type="Proteomes" id="UP000094757"/>
    </source>
</evidence>
<keyword evidence="9" id="KW-0378">Hydrolase</keyword>
<feature type="domain" description="Clp R" evidence="8">
    <location>
        <begin position="1"/>
        <end position="142"/>
    </location>
</feature>
<dbReference type="PROSITE" id="PS50151">
    <property type="entry name" value="UVR"/>
    <property type="match status" value="1"/>
</dbReference>
<dbReference type="SMART" id="SM01086">
    <property type="entry name" value="ClpB_D2-small"/>
    <property type="match status" value="1"/>
</dbReference>
<dbReference type="SUPFAM" id="SSF52540">
    <property type="entry name" value="P-loop containing nucleoside triphosphate hydrolases"/>
    <property type="match status" value="2"/>
</dbReference>
<dbReference type="EMBL" id="QWKU01000001">
    <property type="protein sequence ID" value="RID94015.1"/>
    <property type="molecule type" value="Genomic_DNA"/>
</dbReference>
<evidence type="ECO:0000313" key="10">
    <source>
        <dbReference type="EMBL" id="RID94015.1"/>
    </source>
</evidence>
<dbReference type="EMBL" id="CP017037">
    <property type="protein sequence ID" value="AOH39016.1"/>
    <property type="molecule type" value="Genomic_DNA"/>
</dbReference>
<dbReference type="GO" id="GO:0005524">
    <property type="term" value="F:ATP binding"/>
    <property type="evidence" value="ECO:0007669"/>
    <property type="project" value="UniProtKB-KW"/>
</dbReference>
<dbReference type="Gene3D" id="3.40.50.300">
    <property type="entry name" value="P-loop containing nucleotide triphosphate hydrolases"/>
    <property type="match status" value="2"/>
</dbReference>
<evidence type="ECO:0000256" key="3">
    <source>
        <dbReference type="ARBA" id="ARBA00022840"/>
    </source>
</evidence>
<keyword evidence="12" id="KW-1185">Reference proteome</keyword>
<dbReference type="Gene3D" id="1.10.1780.10">
    <property type="entry name" value="Clp, N-terminal domain"/>
    <property type="match status" value="1"/>
</dbReference>
<dbReference type="InterPro" id="IPR018368">
    <property type="entry name" value="ClpA/B_CS1"/>
</dbReference>
<dbReference type="InterPro" id="IPR019489">
    <property type="entry name" value="Clp_ATPase_C"/>
</dbReference>
<dbReference type="Pfam" id="PF02861">
    <property type="entry name" value="Clp_N"/>
    <property type="match status" value="1"/>
</dbReference>
<dbReference type="GO" id="GO:0034605">
    <property type="term" value="P:cellular response to heat"/>
    <property type="evidence" value="ECO:0007669"/>
    <property type="project" value="TreeGrafter"/>
</dbReference>
<dbReference type="InterPro" id="IPR003593">
    <property type="entry name" value="AAA+_ATPase"/>
</dbReference>
<dbReference type="STRING" id="39950.BCB69_02930"/>
<evidence type="ECO:0000256" key="1">
    <source>
        <dbReference type="ARBA" id="ARBA00022737"/>
    </source>
</evidence>
<evidence type="ECO:0000256" key="6">
    <source>
        <dbReference type="SAM" id="Coils"/>
    </source>
</evidence>
<dbReference type="CDD" id="cd00009">
    <property type="entry name" value="AAA"/>
    <property type="match status" value="1"/>
</dbReference>
<evidence type="ECO:0000259" key="8">
    <source>
        <dbReference type="PROSITE" id="PS51903"/>
    </source>
</evidence>
<dbReference type="KEGG" id="dpn:BCB69_02930"/>
<dbReference type="GO" id="GO:0005737">
    <property type="term" value="C:cytoplasm"/>
    <property type="evidence" value="ECO:0007669"/>
    <property type="project" value="TreeGrafter"/>
</dbReference>
<protein>
    <submittedName>
        <fullName evidence="9 10">ATP-dependent Clp protease ATP-binding subunit</fullName>
    </submittedName>
</protein>
<dbReference type="CDD" id="cd19499">
    <property type="entry name" value="RecA-like_ClpB_Hsp104-like"/>
    <property type="match status" value="1"/>
</dbReference>
<name>A0A1B3WDG6_9FIRM</name>
<dbReference type="GO" id="GO:0008233">
    <property type="term" value="F:peptidase activity"/>
    <property type="evidence" value="ECO:0007669"/>
    <property type="project" value="UniProtKB-KW"/>
</dbReference>
<reference evidence="11" key="1">
    <citation type="submission" date="2016-08" db="EMBL/GenBank/DDBJ databases">
        <authorList>
            <person name="Holder M.E."/>
            <person name="Ajami N.J."/>
            <person name="Petrosino J.F."/>
        </authorList>
    </citation>
    <scope>NUCLEOTIDE SEQUENCE [LARGE SCALE GENOMIC DNA]</scope>
    <source>
        <strain evidence="11">F0677</strain>
    </source>
</reference>
<dbReference type="SMART" id="SM00382">
    <property type="entry name" value="AAA"/>
    <property type="match status" value="2"/>
</dbReference>
<dbReference type="FunFam" id="3.40.50.300:FF:000010">
    <property type="entry name" value="Chaperone clpB 1, putative"/>
    <property type="match status" value="1"/>
</dbReference>
<dbReference type="Pfam" id="PF17871">
    <property type="entry name" value="AAA_lid_9"/>
    <property type="match status" value="1"/>
</dbReference>
<dbReference type="PROSITE" id="PS00870">
    <property type="entry name" value="CLPAB_1"/>
    <property type="match status" value="1"/>
</dbReference>
<dbReference type="PRINTS" id="PR00300">
    <property type="entry name" value="CLPPROTEASEA"/>
</dbReference>
<dbReference type="InterPro" id="IPR004176">
    <property type="entry name" value="Clp_R_N"/>
</dbReference>
<dbReference type="InterPro" id="IPR050130">
    <property type="entry name" value="ClpA_ClpB"/>
</dbReference>
<dbReference type="Pfam" id="PF07724">
    <property type="entry name" value="AAA_2"/>
    <property type="match status" value="1"/>
</dbReference>
<dbReference type="PANTHER" id="PTHR11638">
    <property type="entry name" value="ATP-DEPENDENT CLP PROTEASE"/>
    <property type="match status" value="1"/>
</dbReference>
<proteinExistence type="predicted"/>
<dbReference type="Proteomes" id="UP000266262">
    <property type="component" value="Unassembled WGS sequence"/>
</dbReference>
<keyword evidence="3 9" id="KW-0067">ATP-binding</keyword>
<dbReference type="InterPro" id="IPR041546">
    <property type="entry name" value="ClpA/ClpB_AAA_lid"/>
</dbReference>
<dbReference type="RefSeq" id="WP_022514137.1">
    <property type="nucleotide sequence ID" value="NZ_CP017037.1"/>
</dbReference>
<dbReference type="Pfam" id="PF10431">
    <property type="entry name" value="ClpB_D2-small"/>
    <property type="match status" value="1"/>
</dbReference>
<dbReference type="InterPro" id="IPR001943">
    <property type="entry name" value="UVR_dom"/>
</dbReference>
<dbReference type="PANTHER" id="PTHR11638:SF18">
    <property type="entry name" value="HEAT SHOCK PROTEIN 104"/>
    <property type="match status" value="1"/>
</dbReference>
<dbReference type="InterPro" id="IPR027417">
    <property type="entry name" value="P-loop_NTPase"/>
</dbReference>
<sequence length="800" mass="89942">MNQRNTDGVKNAWKYAISQAQKLGSQYVGIEHLLMGIAHQKDTVGGKILQSLGITVDKIEQQLDRKAFGIFSHELYISPRTKHVLEMSLIEANKMRSNYVGTEHVLLAILHEGDSLTMSILSSFGVTEDKLQKAFEKFMTENGRASNDNDLGALADYAINLNQRAKEGKIDPVIGRQDEINRVIQILSRRNKNNPVLIGEPGVGKTAIAEGLAQRIIENDVPEILKNCNVISLQMSTMVAGTKYRGEFEERLKKVIDEVKKHPEWILFIDELHTLVGAGAGEGTMDAANIMKPALARGELRCIGATTLAEYKKYIEKDAALERRFQPVKVGEPTPQETMEILKGLRDKYEAFHKVKISDEALDLSVKLSSRYITDRFQPDKAIDVIDEAAAKIRMEASSAPEGLKKKEDELLSIQKEKEAAVSAQDFEKAAVYRDQAHKLSEEIELLKKEWKGSSQDNLTVTEEDIAQVVAKWTGIPLQNLTKSDSERLLHLEEEIHKRVIGQEDAVGAVAKAIRRARAGMKDIHRPIGSFMFLGSTGVGKTELAKALAMCMFGSEKSLIRFDMSEFMEKHEVSRLIGAPPGYVGYDEGGQLTDAVRRNPYSVILFDEVEKAHIDFFNILLQVLDDGRLTDGQGRTVDFTNTVIIMTSNLGAQLLRNQNKKLGFIAETKIQNDNSFESAKDKILQEVKRTFRPEFINRIDEIIVFHPLSEEHLRHIVKLMMNAVQKKMDNMNITIDISDKALEYLMKKGSDFEYGARPLKRVIQREIEDAVSELILEGTLQGKKVLHIDEKEEKLVFTAE</sequence>
<feature type="coiled-coil region" evidence="6">
    <location>
        <begin position="404"/>
        <end position="450"/>
    </location>
</feature>
<reference evidence="9" key="2">
    <citation type="submission" date="2016-08" db="EMBL/GenBank/DDBJ databases">
        <authorList>
            <person name="Seilhamer J.J."/>
        </authorList>
    </citation>
    <scope>NUCLEOTIDE SEQUENCE [LARGE SCALE GENOMIC DNA]</scope>
    <source>
        <strain evidence="9">F0677</strain>
    </source>
</reference>
<dbReference type="Proteomes" id="UP000094757">
    <property type="component" value="Chromosome"/>
</dbReference>
<evidence type="ECO:0000313" key="12">
    <source>
        <dbReference type="Proteomes" id="UP000266262"/>
    </source>
</evidence>
<feature type="domain" description="UVR" evidence="7">
    <location>
        <begin position="408"/>
        <end position="443"/>
    </location>
</feature>
<keyword evidence="2" id="KW-0547">Nucleotide-binding</keyword>
<keyword evidence="6" id="KW-0175">Coiled coil</keyword>
<dbReference type="Gene3D" id="1.10.8.60">
    <property type="match status" value="2"/>
</dbReference>
<evidence type="ECO:0000256" key="4">
    <source>
        <dbReference type="ARBA" id="ARBA00023186"/>
    </source>
</evidence>
<keyword evidence="9" id="KW-0645">Protease</keyword>
<accession>A0A1B3WDG6</accession>
<organism evidence="9 11">
    <name type="scientific">Dialister pneumosintes</name>
    <dbReference type="NCBI Taxonomy" id="39950"/>
    <lineage>
        <taxon>Bacteria</taxon>
        <taxon>Bacillati</taxon>
        <taxon>Bacillota</taxon>
        <taxon>Negativicutes</taxon>
        <taxon>Veillonellales</taxon>
        <taxon>Veillonellaceae</taxon>
        <taxon>Dialister</taxon>
    </lineage>
</organism>
<gene>
    <name evidence="9" type="ORF">BCB69_02930</name>
    <name evidence="10" type="ORF">DX915_00265</name>
</gene>
<dbReference type="InterPro" id="IPR003959">
    <property type="entry name" value="ATPase_AAA_core"/>
</dbReference>
<evidence type="ECO:0000256" key="5">
    <source>
        <dbReference type="PROSITE-ProRule" id="PRU01251"/>
    </source>
</evidence>
<keyword evidence="1 5" id="KW-0677">Repeat</keyword>
<dbReference type="InterPro" id="IPR001270">
    <property type="entry name" value="ClpA/B"/>
</dbReference>
<evidence type="ECO:0000256" key="2">
    <source>
        <dbReference type="ARBA" id="ARBA00022741"/>
    </source>
</evidence>
<dbReference type="GO" id="GO:0016887">
    <property type="term" value="F:ATP hydrolysis activity"/>
    <property type="evidence" value="ECO:0007669"/>
    <property type="project" value="InterPro"/>
</dbReference>
<dbReference type="SUPFAM" id="SSF81923">
    <property type="entry name" value="Double Clp-N motif"/>
    <property type="match status" value="1"/>
</dbReference>
<dbReference type="AlphaFoldDB" id="A0A1B3WDG6"/>
<reference evidence="10 12" key="3">
    <citation type="submission" date="2018-08" db="EMBL/GenBank/DDBJ databases">
        <title>Draft genome sequence of Dialister pneumosintes KCOM 1685.</title>
        <authorList>
            <person name="Kook J.-K."/>
            <person name="Park S.-N."/>
            <person name="Lim Y.K."/>
        </authorList>
    </citation>
    <scope>NUCLEOTIDE SEQUENCE [LARGE SCALE GENOMIC DNA]</scope>
    <source>
        <strain evidence="10 12">KCOM 1685</strain>
    </source>
</reference>
<dbReference type="PROSITE" id="PS51903">
    <property type="entry name" value="CLP_R"/>
    <property type="match status" value="1"/>
</dbReference>
<evidence type="ECO:0000313" key="9">
    <source>
        <dbReference type="EMBL" id="AOH39016.1"/>
    </source>
</evidence>